<protein>
    <submittedName>
        <fullName evidence="2">Hint domain-containing protein</fullName>
    </submittedName>
</protein>
<proteinExistence type="predicted"/>
<dbReference type="Gene3D" id="2.170.16.10">
    <property type="entry name" value="Hedgehog/Intein (Hint) domain"/>
    <property type="match status" value="1"/>
</dbReference>
<dbReference type="InterPro" id="IPR028992">
    <property type="entry name" value="Hedgehog/Intein_dom"/>
</dbReference>
<accession>A0A1C3VE27</accession>
<evidence type="ECO:0000259" key="1">
    <source>
        <dbReference type="Pfam" id="PF13403"/>
    </source>
</evidence>
<dbReference type="InterPro" id="IPR036844">
    <property type="entry name" value="Hint_dom_sf"/>
</dbReference>
<evidence type="ECO:0000313" key="3">
    <source>
        <dbReference type="Proteomes" id="UP000186228"/>
    </source>
</evidence>
<dbReference type="EMBL" id="FMAC01000005">
    <property type="protein sequence ID" value="SCB26016.1"/>
    <property type="molecule type" value="Genomic_DNA"/>
</dbReference>
<organism evidence="2 3">
    <name type="scientific">Rhizobium hainanense</name>
    <dbReference type="NCBI Taxonomy" id="52131"/>
    <lineage>
        <taxon>Bacteria</taxon>
        <taxon>Pseudomonadati</taxon>
        <taxon>Pseudomonadota</taxon>
        <taxon>Alphaproteobacteria</taxon>
        <taxon>Hyphomicrobiales</taxon>
        <taxon>Rhizobiaceae</taxon>
        <taxon>Rhizobium/Agrobacterium group</taxon>
        <taxon>Rhizobium</taxon>
    </lineage>
</organism>
<keyword evidence="3" id="KW-1185">Reference proteome</keyword>
<feature type="domain" description="Hedgehog/Intein (Hint)" evidence="1">
    <location>
        <begin position="200"/>
        <end position="332"/>
    </location>
</feature>
<gene>
    <name evidence="2" type="ORF">GA0061100_105440</name>
</gene>
<reference evidence="3" key="1">
    <citation type="submission" date="2016-08" db="EMBL/GenBank/DDBJ databases">
        <authorList>
            <person name="Varghese N."/>
            <person name="Submissions Spin"/>
        </authorList>
    </citation>
    <scope>NUCLEOTIDE SEQUENCE [LARGE SCALE GENOMIC DNA]</scope>
    <source>
        <strain evidence="3">CCBAU 57015</strain>
    </source>
</reference>
<dbReference type="RefSeq" id="WP_075854226.1">
    <property type="nucleotide sequence ID" value="NZ_FMAC01000005.1"/>
</dbReference>
<name>A0A1C3VE27_9HYPH</name>
<evidence type="ECO:0000313" key="2">
    <source>
        <dbReference type="EMBL" id="SCB26016.1"/>
    </source>
</evidence>
<dbReference type="STRING" id="52131.GA0061100_105440"/>
<dbReference type="OrthoDB" id="6305173at2"/>
<sequence length="396" mass="41851">MALIGINLINNGTTTIDSSNAGTSGDTIQLNLVSNGTVIVDGVDVNISNLVGTGAVSSTTIDAINGANVTINASLANIAAGSTYTYGIGAGSSITVDAGLLNVGLLNGVTVDFANANGTGLFAYNPGGINLNLSTPPNVINVQSGDKIEVVGSNVVQQSGNTVTFYGGLLNAVALGSYTIPAGVTYTYDANTDTLTFTSCFLRGTLIRTPEGDIPVEDFRVGDLVVTHKGVAEIKWVGRRRIDPKAIDKPRDTLPIRIQAGAFEANVPARDLYVSPDHCMFFGESLIPAKFLVNGTTITQEATLVPFEYFHIELEQHSIILAEGAQTETYLDLGGRLSFLEPGVLRFGSFGNGATRTWNDWCYPPVYAGNVLEQVRASLEKRAEEMGYLVREAEAS</sequence>
<dbReference type="AlphaFoldDB" id="A0A1C3VE27"/>
<dbReference type="Proteomes" id="UP000186228">
    <property type="component" value="Unassembled WGS sequence"/>
</dbReference>
<dbReference type="SUPFAM" id="SSF51294">
    <property type="entry name" value="Hedgehog/intein (Hint) domain"/>
    <property type="match status" value="1"/>
</dbReference>
<dbReference type="Pfam" id="PF13403">
    <property type="entry name" value="Hint_2"/>
    <property type="match status" value="1"/>
</dbReference>